<dbReference type="PANTHER" id="PTHR46641">
    <property type="entry name" value="FMRFAMIDE RECEPTOR-RELATED"/>
    <property type="match status" value="1"/>
</dbReference>
<proteinExistence type="inferred from homology"/>
<keyword evidence="2 5" id="KW-0812">Transmembrane</keyword>
<dbReference type="AlphaFoldDB" id="A0A816XX54"/>
<evidence type="ECO:0000313" key="8">
    <source>
        <dbReference type="EMBL" id="CAF2151677.1"/>
    </source>
</evidence>
<name>A0A816XX54_9BILA</name>
<dbReference type="EMBL" id="CAJNRF010013740">
    <property type="protein sequence ID" value="CAF2151677.1"/>
    <property type="molecule type" value="Genomic_DNA"/>
</dbReference>
<dbReference type="Pfam" id="PF00001">
    <property type="entry name" value="7tm_1"/>
    <property type="match status" value="2"/>
</dbReference>
<dbReference type="PROSITE" id="PS50262">
    <property type="entry name" value="G_PROTEIN_RECEP_F1_2"/>
    <property type="match status" value="1"/>
</dbReference>
<accession>A0A816XX54</accession>
<dbReference type="Proteomes" id="UP000663866">
    <property type="component" value="Unassembled WGS sequence"/>
</dbReference>
<dbReference type="PROSITE" id="PS00237">
    <property type="entry name" value="G_PROTEIN_RECEP_F1_1"/>
    <property type="match status" value="1"/>
</dbReference>
<reference evidence="8" key="1">
    <citation type="submission" date="2021-02" db="EMBL/GenBank/DDBJ databases">
        <authorList>
            <person name="Nowell W R."/>
        </authorList>
    </citation>
    <scope>NUCLEOTIDE SEQUENCE</scope>
</reference>
<evidence type="ECO:0000256" key="2">
    <source>
        <dbReference type="ARBA" id="ARBA00022692"/>
    </source>
</evidence>
<sequence length="459" mass="53480">MNNTIIDSLALNNDATNNQRTASFILDLRFFLVRIFYPSLLIWGTIGNSLCLRVLLSKTFYRNSTCQYLAVLAVIDILFIVMRSSKHVYKLFRDTTIFNTSKWMCRILTFFSSALAHMGSWILVIVSFDRYFIVTSRYRRHNSSFNQVLCSTSILIAIVVLCNIYYSFILGRSVTLGKFGIQDQRRYIHRLLMQSNETSINSTHSLNYPSSDLFRYKTSSIFVCIPTTRFESFFRTYIPIFDILLVAAIPFLLLCFTNIGIITFTMRNNRQIRQHRKRAHRRHQRLTIMLLSVTLAFIGLTCPSVIFICVNKIIYSGRILTERKDNLNADANIRQPSHVQLTVDICEALWYTKHAMNFILYTINGQDFRREFLKLFTQCFTRRSAAVRKLLNKTQTRTSLDESTIDIQLRVTNRQSKIFHEKRSNEQPIADNDEISSAIFVNSNSAHNKSATDDKYIRY</sequence>
<feature type="domain" description="G-protein coupled receptors family 1 profile" evidence="7">
    <location>
        <begin position="47"/>
        <end position="361"/>
    </location>
</feature>
<keyword evidence="5" id="KW-0297">G-protein coupled receptor</keyword>
<evidence type="ECO:0000256" key="5">
    <source>
        <dbReference type="RuleBase" id="RU000688"/>
    </source>
</evidence>
<dbReference type="SUPFAM" id="SSF81321">
    <property type="entry name" value="Family A G protein-coupled receptor-like"/>
    <property type="match status" value="1"/>
</dbReference>
<dbReference type="GO" id="GO:0016020">
    <property type="term" value="C:membrane"/>
    <property type="evidence" value="ECO:0007669"/>
    <property type="project" value="UniProtKB-SubCell"/>
</dbReference>
<dbReference type="InterPro" id="IPR000276">
    <property type="entry name" value="GPCR_Rhodpsn"/>
</dbReference>
<keyword evidence="5" id="KW-0807">Transducer</keyword>
<comment type="similarity">
    <text evidence="5">Belongs to the G-protein coupled receptor 1 family.</text>
</comment>
<feature type="transmembrane region" description="Helical" evidence="6">
    <location>
        <begin position="286"/>
        <end position="308"/>
    </location>
</feature>
<dbReference type="PANTHER" id="PTHR46641:SF25">
    <property type="entry name" value="CNMAMIDE RECEPTOR-RELATED"/>
    <property type="match status" value="1"/>
</dbReference>
<evidence type="ECO:0000256" key="4">
    <source>
        <dbReference type="ARBA" id="ARBA00023136"/>
    </source>
</evidence>
<gene>
    <name evidence="9" type="ORF">OVN521_LOCUS29114</name>
    <name evidence="8" type="ORF">WKI299_LOCUS30432</name>
</gene>
<protein>
    <recommendedName>
        <fullName evidence="7">G-protein coupled receptors family 1 profile domain-containing protein</fullName>
    </recommendedName>
</protein>
<feature type="transmembrane region" description="Helical" evidence="6">
    <location>
        <begin position="35"/>
        <end position="56"/>
    </location>
</feature>
<keyword evidence="5" id="KW-0675">Receptor</keyword>
<keyword evidence="3 6" id="KW-1133">Transmembrane helix</keyword>
<dbReference type="InterPro" id="IPR017452">
    <property type="entry name" value="GPCR_Rhodpsn_7TM"/>
</dbReference>
<evidence type="ECO:0000256" key="6">
    <source>
        <dbReference type="SAM" id="Phobius"/>
    </source>
</evidence>
<evidence type="ECO:0000313" key="11">
    <source>
        <dbReference type="Proteomes" id="UP000663866"/>
    </source>
</evidence>
<keyword evidence="4 6" id="KW-0472">Membrane</keyword>
<feature type="transmembrane region" description="Helical" evidence="6">
    <location>
        <begin position="107"/>
        <end position="128"/>
    </location>
</feature>
<dbReference type="Gene3D" id="1.20.1070.10">
    <property type="entry name" value="Rhodopsin 7-helix transmembrane proteins"/>
    <property type="match status" value="1"/>
</dbReference>
<organism evidence="8 10">
    <name type="scientific">Rotaria magnacalcarata</name>
    <dbReference type="NCBI Taxonomy" id="392030"/>
    <lineage>
        <taxon>Eukaryota</taxon>
        <taxon>Metazoa</taxon>
        <taxon>Spiralia</taxon>
        <taxon>Gnathifera</taxon>
        <taxon>Rotifera</taxon>
        <taxon>Eurotatoria</taxon>
        <taxon>Bdelloidea</taxon>
        <taxon>Philodinida</taxon>
        <taxon>Philodinidae</taxon>
        <taxon>Rotaria</taxon>
    </lineage>
</organism>
<feature type="transmembrane region" description="Helical" evidence="6">
    <location>
        <begin position="243"/>
        <end position="265"/>
    </location>
</feature>
<keyword evidence="11" id="KW-1185">Reference proteome</keyword>
<dbReference type="PRINTS" id="PR00237">
    <property type="entry name" value="GPCRRHODOPSN"/>
</dbReference>
<dbReference type="GO" id="GO:0004930">
    <property type="term" value="F:G protein-coupled receptor activity"/>
    <property type="evidence" value="ECO:0007669"/>
    <property type="project" value="UniProtKB-KW"/>
</dbReference>
<dbReference type="EMBL" id="CAJOBG010008822">
    <property type="protein sequence ID" value="CAF4252691.1"/>
    <property type="molecule type" value="Genomic_DNA"/>
</dbReference>
<evidence type="ECO:0000256" key="3">
    <source>
        <dbReference type="ARBA" id="ARBA00022989"/>
    </source>
</evidence>
<comment type="subcellular location">
    <subcellularLocation>
        <location evidence="1">Membrane</location>
    </subcellularLocation>
</comment>
<evidence type="ECO:0000313" key="9">
    <source>
        <dbReference type="EMBL" id="CAF4252691.1"/>
    </source>
</evidence>
<evidence type="ECO:0000259" key="7">
    <source>
        <dbReference type="PROSITE" id="PS50262"/>
    </source>
</evidence>
<comment type="caution">
    <text evidence="8">The sequence shown here is derived from an EMBL/GenBank/DDBJ whole genome shotgun (WGS) entry which is preliminary data.</text>
</comment>
<evidence type="ECO:0000256" key="1">
    <source>
        <dbReference type="ARBA" id="ARBA00004370"/>
    </source>
</evidence>
<feature type="transmembrane region" description="Helical" evidence="6">
    <location>
        <begin position="148"/>
        <end position="169"/>
    </location>
</feature>
<dbReference type="Proteomes" id="UP000663856">
    <property type="component" value="Unassembled WGS sequence"/>
</dbReference>
<dbReference type="InterPro" id="IPR052954">
    <property type="entry name" value="GPCR-Ligand_Int"/>
</dbReference>
<evidence type="ECO:0000313" key="10">
    <source>
        <dbReference type="Proteomes" id="UP000663856"/>
    </source>
</evidence>
<feature type="transmembrane region" description="Helical" evidence="6">
    <location>
        <begin position="68"/>
        <end position="85"/>
    </location>
</feature>